<dbReference type="InterPro" id="IPR000477">
    <property type="entry name" value="RT_dom"/>
</dbReference>
<dbReference type="RefSeq" id="WP_096259363.1">
    <property type="nucleotide sequence ID" value="NZ_BDME01000002.1"/>
</dbReference>
<feature type="domain" description="Reverse transcriptase" evidence="1">
    <location>
        <begin position="1"/>
        <end position="313"/>
    </location>
</feature>
<evidence type="ECO:0000313" key="2">
    <source>
        <dbReference type="EMBL" id="GAX87862.1"/>
    </source>
</evidence>
<reference evidence="2 3" key="1">
    <citation type="journal article" date="2017" name="Syst. Appl. Microbiol.">
        <title>Lebetimonas natsushimae sp. nov., a novel strictly anaerobic, moderately thermophilic chemoautotroph isolated from a deep-sea hydrothermal vent polychaete nest in the Mid-Okinawa Trough.</title>
        <authorList>
            <person name="Nagata R."/>
            <person name="Takaki Y."/>
            <person name="Tame A."/>
            <person name="Nunoura T."/>
            <person name="Muto H."/>
            <person name="Mino S."/>
            <person name="Sawayama S."/>
            <person name="Takai K."/>
            <person name="Nakagawa S."/>
        </authorList>
    </citation>
    <scope>NUCLEOTIDE SEQUENCE [LARGE SCALE GENOMIC DNA]</scope>
    <source>
        <strain evidence="2 3">HS1857</strain>
    </source>
</reference>
<gene>
    <name evidence="2" type="ORF">LNAT_P1159</name>
</gene>
<organism evidence="2 3">
    <name type="scientific">Lebetimonas natsushimae</name>
    <dbReference type="NCBI Taxonomy" id="1936991"/>
    <lineage>
        <taxon>Bacteria</taxon>
        <taxon>Pseudomonadati</taxon>
        <taxon>Campylobacterota</taxon>
        <taxon>Epsilonproteobacteria</taxon>
        <taxon>Nautiliales</taxon>
        <taxon>Nautiliaceae</taxon>
        <taxon>Lebetimonas</taxon>
    </lineage>
</organism>
<dbReference type="InterPro" id="IPR043502">
    <property type="entry name" value="DNA/RNA_pol_sf"/>
</dbReference>
<name>A0A292YAB7_9BACT</name>
<dbReference type="EMBL" id="BDME01000002">
    <property type="protein sequence ID" value="GAX87862.1"/>
    <property type="molecule type" value="Genomic_DNA"/>
</dbReference>
<dbReference type="Proteomes" id="UP000217944">
    <property type="component" value="Unassembled WGS sequence"/>
</dbReference>
<comment type="caution">
    <text evidence="2">The sequence shown here is derived from an EMBL/GenBank/DDBJ whole genome shotgun (WGS) entry which is preliminary data.</text>
</comment>
<dbReference type="CDD" id="cd01646">
    <property type="entry name" value="RT_Bac_retron_I"/>
    <property type="match status" value="1"/>
</dbReference>
<dbReference type="Pfam" id="PF00078">
    <property type="entry name" value="RVT_1"/>
    <property type="match status" value="1"/>
</dbReference>
<evidence type="ECO:0000313" key="3">
    <source>
        <dbReference type="Proteomes" id="UP000217944"/>
    </source>
</evidence>
<dbReference type="OrthoDB" id="9780724at2"/>
<protein>
    <recommendedName>
        <fullName evidence="1">Reverse transcriptase domain-containing protein</fullName>
    </recommendedName>
</protein>
<dbReference type="SUPFAM" id="SSF56672">
    <property type="entry name" value="DNA/RNA polymerases"/>
    <property type="match status" value="1"/>
</dbReference>
<accession>A0A292YAB7</accession>
<evidence type="ECO:0000259" key="1">
    <source>
        <dbReference type="PROSITE" id="PS50878"/>
    </source>
</evidence>
<dbReference type="PROSITE" id="PS50878">
    <property type="entry name" value="RT_POL"/>
    <property type="match status" value="1"/>
</dbReference>
<sequence length="495" mass="58391">MKNILELSANEVKEFFLKSESYFNVDLPPYFNFNNLLSKINDVLSNSNLSDFFKEKPWNYDDINYHLFSNKDGKYSWRPFQIVNPAIYVEMVNIIADNDNWEYIKSKFQDFQSPINIKCMSIPVQSTSKKKDKAVQILAWWKKIEQESLKSALKYNYVIHTDITNCYGNIYTHTISWALHGKEIAKIERGNKNLLGNKLDKNFQNMNYGQTNGIPQGNILSDFIAEIILGYTDLKLYEAIEKNNIKDYEILRYRDDYRIFTKELSTGEKILKLLSEILLEFNFKLNDKKTFVENDLILSSLKKDKLQFIELNIFSLSIQDELLMLYKFSIDYPNSGTLAKWLEMIYEKLVNDEYNLKKSDKIVLISILVEIMYKNPKVISACIAIISIFVKDLSENKQKEIFENIINKFSTIPNIGLLEIWLQRLIVPFGVNDLYNKFNDKLCKKVENPEYDIWNIEWLSGKLKNIIKTIDIIERNKLSNLKKVIEEKEFNMFFY</sequence>
<dbReference type="AlphaFoldDB" id="A0A292YAB7"/>
<proteinExistence type="predicted"/>
<keyword evidence="3" id="KW-1185">Reference proteome</keyword>